<accession>A0A248VRA1</accession>
<sequence>MHWIDPACLPETRGKVVLFLLNPHGDADGFVLQHPDGTQQQVHVPPHLGKQVARHVMPGDTVRVRGVKPRGADLIAAVSLTTRQGVEIVDEGPHSHGHDPKHEHGGGHDRDGKPMDVQGEVVMPLYGPKGELRGALLEDGTSLRMSPHAAAELVEYLTPGVHVQAWGRGVKNKAGCTVDVHDIAELVDEAAAHAHH</sequence>
<organism evidence="2 3">
    <name type="scientific">Paraburkholderia aromaticivorans</name>
    <dbReference type="NCBI Taxonomy" id="2026199"/>
    <lineage>
        <taxon>Bacteria</taxon>
        <taxon>Pseudomonadati</taxon>
        <taxon>Pseudomonadota</taxon>
        <taxon>Betaproteobacteria</taxon>
        <taxon>Burkholderiales</taxon>
        <taxon>Burkholderiaceae</taxon>
        <taxon>Paraburkholderia</taxon>
    </lineage>
</organism>
<dbReference type="Proteomes" id="UP000215158">
    <property type="component" value="Chromosome 2"/>
</dbReference>
<feature type="compositionally biased region" description="Basic and acidic residues" evidence="1">
    <location>
        <begin position="91"/>
        <end position="114"/>
    </location>
</feature>
<dbReference type="EMBL" id="CP022990">
    <property type="protein sequence ID" value="ASW01568.1"/>
    <property type="molecule type" value="Genomic_DNA"/>
</dbReference>
<evidence type="ECO:0000256" key="1">
    <source>
        <dbReference type="SAM" id="MobiDB-lite"/>
    </source>
</evidence>
<dbReference type="AlphaFoldDB" id="A0A248VRA1"/>
<gene>
    <name evidence="2" type="ORF">CJU94_25735</name>
</gene>
<name>A0A248VRA1_9BURK</name>
<evidence type="ECO:0000313" key="3">
    <source>
        <dbReference type="Proteomes" id="UP000215158"/>
    </source>
</evidence>
<proteinExistence type="predicted"/>
<keyword evidence="3" id="KW-1185">Reference proteome</keyword>
<evidence type="ECO:0000313" key="2">
    <source>
        <dbReference type="EMBL" id="ASW01568.1"/>
    </source>
</evidence>
<dbReference type="RefSeq" id="WP_095421462.1">
    <property type="nucleotide sequence ID" value="NZ_CP022990.1"/>
</dbReference>
<reference evidence="2 3" key="1">
    <citation type="submission" date="2017-08" db="EMBL/GenBank/DDBJ databases">
        <title>Identification and genetic characteristics of simultaneous BTEX- and naphthalene-degrading Paraburkholderia sp. BN5 isolated from petroleum-contaminated soil.</title>
        <authorList>
            <person name="Lee Y."/>
            <person name="Jeon C.O."/>
        </authorList>
    </citation>
    <scope>NUCLEOTIDE SEQUENCE [LARGE SCALE GENOMIC DNA]</scope>
    <source>
        <strain evidence="2 3">BN5</strain>
    </source>
</reference>
<protein>
    <submittedName>
        <fullName evidence="2">Uncharacterized protein</fullName>
    </submittedName>
</protein>
<feature type="region of interest" description="Disordered" evidence="1">
    <location>
        <begin position="89"/>
        <end position="115"/>
    </location>
</feature>
<dbReference type="KEGG" id="parb:CJU94_25735"/>
<dbReference type="OrthoDB" id="481082at2"/>